<gene>
    <name evidence="1" type="ORF">CORT_0D04610</name>
</gene>
<dbReference type="EMBL" id="HE681722">
    <property type="protein sequence ID" value="CCG23301.1"/>
    <property type="molecule type" value="Genomic_DNA"/>
</dbReference>
<dbReference type="AlphaFoldDB" id="H8X653"/>
<dbReference type="Proteomes" id="UP000005018">
    <property type="component" value="Chromosome 4"/>
</dbReference>
<dbReference type="HOGENOM" id="CLU_128307_0_0_1"/>
<accession>H8X653</accession>
<keyword evidence="2" id="KW-1185">Reference proteome</keyword>
<dbReference type="RefSeq" id="XP_003869436.1">
    <property type="nucleotide sequence ID" value="XM_003869387.1"/>
</dbReference>
<organism evidence="1 2">
    <name type="scientific">Candida orthopsilosis (strain 90-125)</name>
    <name type="common">Yeast</name>
    <dbReference type="NCBI Taxonomy" id="1136231"/>
    <lineage>
        <taxon>Eukaryota</taxon>
        <taxon>Fungi</taxon>
        <taxon>Dikarya</taxon>
        <taxon>Ascomycota</taxon>
        <taxon>Saccharomycotina</taxon>
        <taxon>Pichiomycetes</taxon>
        <taxon>Debaryomycetaceae</taxon>
        <taxon>Candida/Lodderomyces clade</taxon>
        <taxon>Candida</taxon>
    </lineage>
</organism>
<protein>
    <submittedName>
        <fullName evidence="1">Mei5 protein</fullName>
    </submittedName>
</protein>
<dbReference type="Gene3D" id="6.10.140.1020">
    <property type="match status" value="1"/>
</dbReference>
<sequence length="164" mass="19655">MGPVQAYEANLDKQLRMYKLRKDSLVKAAKYVKDEDKIQHLINYWRTVAQYASNYVFNERSVAIEKMGGFQEWQKRQWEKKNERKREERDVLWERISEELQATSEESRSSMIEQLAEIGFVVSSDGEILEDLHIEIEEAPTFSNEFTMRDLYKILRLDYDLVYK</sequence>
<dbReference type="KEGG" id="cot:CORT_0D04610"/>
<evidence type="ECO:0000313" key="1">
    <source>
        <dbReference type="EMBL" id="CCG23301.1"/>
    </source>
</evidence>
<evidence type="ECO:0000313" key="2">
    <source>
        <dbReference type="Proteomes" id="UP000005018"/>
    </source>
</evidence>
<dbReference type="OrthoDB" id="27934at2759"/>
<dbReference type="GeneID" id="14540401"/>
<name>H8X653_CANO9</name>
<proteinExistence type="predicted"/>
<reference evidence="1 2" key="1">
    <citation type="journal article" date="2012" name="PLoS ONE">
        <title>Sequence and analysis of the genome of the pathogenic yeast Candida orthopsilosis.</title>
        <authorList>
            <person name="Riccombeni A."/>
            <person name="Vidanes G."/>
            <person name="Proux-Wera E."/>
            <person name="Wolfe K.H."/>
            <person name="Butler G."/>
        </authorList>
    </citation>
    <scope>NUCLEOTIDE SEQUENCE [LARGE SCALE GENOMIC DNA]</scope>
    <source>
        <strain evidence="1 2">Co 90-125</strain>
    </source>
</reference>